<feature type="domain" description="HTH tetR-type" evidence="4">
    <location>
        <begin position="25"/>
        <end position="85"/>
    </location>
</feature>
<accession>A0ABS8XZJ4</accession>
<evidence type="ECO:0000256" key="3">
    <source>
        <dbReference type="SAM" id="MobiDB-lite"/>
    </source>
</evidence>
<dbReference type="EMBL" id="JAJTWU010000007">
    <property type="protein sequence ID" value="MCE4556242.1"/>
    <property type="molecule type" value="Genomic_DNA"/>
</dbReference>
<name>A0ABS8XZJ4_9BURK</name>
<proteinExistence type="predicted"/>
<keyword evidence="6" id="KW-1185">Reference proteome</keyword>
<evidence type="ECO:0000256" key="1">
    <source>
        <dbReference type="ARBA" id="ARBA00023125"/>
    </source>
</evidence>
<evidence type="ECO:0000313" key="5">
    <source>
        <dbReference type="EMBL" id="MCE4556242.1"/>
    </source>
</evidence>
<evidence type="ECO:0000259" key="4">
    <source>
        <dbReference type="PROSITE" id="PS50977"/>
    </source>
</evidence>
<dbReference type="PROSITE" id="PS50977">
    <property type="entry name" value="HTH_TETR_2"/>
    <property type="match status" value="1"/>
</dbReference>
<gene>
    <name evidence="5" type="ORF">LXT13_17750</name>
</gene>
<dbReference type="SUPFAM" id="SSF46689">
    <property type="entry name" value="Homeodomain-like"/>
    <property type="match status" value="1"/>
</dbReference>
<dbReference type="Proteomes" id="UP001200741">
    <property type="component" value="Unassembled WGS sequence"/>
</dbReference>
<comment type="caution">
    <text evidence="5">The sequence shown here is derived from an EMBL/GenBank/DDBJ whole genome shotgun (WGS) entry which is preliminary data.</text>
</comment>
<feature type="DNA-binding region" description="H-T-H motif" evidence="2">
    <location>
        <begin position="48"/>
        <end position="67"/>
    </location>
</feature>
<organism evidence="5 6">
    <name type="scientific">Pelomonas cellulosilytica</name>
    <dbReference type="NCBI Taxonomy" id="2906762"/>
    <lineage>
        <taxon>Bacteria</taxon>
        <taxon>Pseudomonadati</taxon>
        <taxon>Pseudomonadota</taxon>
        <taxon>Betaproteobacteria</taxon>
        <taxon>Burkholderiales</taxon>
        <taxon>Sphaerotilaceae</taxon>
        <taxon>Roseateles</taxon>
    </lineage>
</organism>
<dbReference type="Gene3D" id="1.10.357.10">
    <property type="entry name" value="Tetracycline Repressor, domain 2"/>
    <property type="match status" value="1"/>
</dbReference>
<keyword evidence="1 2" id="KW-0238">DNA-binding</keyword>
<dbReference type="InterPro" id="IPR009057">
    <property type="entry name" value="Homeodomain-like_sf"/>
</dbReference>
<evidence type="ECO:0000256" key="2">
    <source>
        <dbReference type="PROSITE-ProRule" id="PRU00335"/>
    </source>
</evidence>
<protein>
    <submittedName>
        <fullName evidence="5">TetR/AcrR family transcriptional regulator</fullName>
    </submittedName>
</protein>
<evidence type="ECO:0000313" key="6">
    <source>
        <dbReference type="Proteomes" id="UP001200741"/>
    </source>
</evidence>
<sequence>MDEQDDHENSGAKEASRAPKQARSLARYNKLLDAAHELLQTLSPQDLGVYVVAKHAGVPPASAYHLFPTPTAIVGALASRYQAVIEDQVAAAQAPADGMWQTLLKAHMAGLVATYNGNLPMMKVMVGTHSRYARNRDGEFFMDGLARALAQVGATFFHMPMVKGAHERFLVLLGLIDSVWALSFSRHGRITREYELEAAAAAVAYCRTFLPEYLELRS</sequence>
<dbReference type="InterPro" id="IPR001647">
    <property type="entry name" value="HTH_TetR"/>
</dbReference>
<feature type="region of interest" description="Disordered" evidence="3">
    <location>
        <begin position="1"/>
        <end position="21"/>
    </location>
</feature>
<reference evidence="5 6" key="1">
    <citation type="submission" date="2021-12" db="EMBL/GenBank/DDBJ databases">
        <title>Genome seq of P8.</title>
        <authorList>
            <person name="Seo T."/>
        </authorList>
    </citation>
    <scope>NUCLEOTIDE SEQUENCE [LARGE SCALE GENOMIC DNA]</scope>
    <source>
        <strain evidence="5 6">P8</strain>
    </source>
</reference>
<dbReference type="RefSeq" id="WP_233373288.1">
    <property type="nucleotide sequence ID" value="NZ_JAJTWU010000007.1"/>
</dbReference>
<feature type="compositionally biased region" description="Basic and acidic residues" evidence="3">
    <location>
        <begin position="7"/>
        <end position="17"/>
    </location>
</feature>